<dbReference type="AlphaFoldDB" id="A0A975QM41"/>
<proteinExistence type="predicted"/>
<keyword evidence="1" id="KW-0472">Membrane</keyword>
<evidence type="ECO:0000313" key="2">
    <source>
        <dbReference type="EMBL" id="QVJ03037.1"/>
    </source>
</evidence>
<protein>
    <submittedName>
        <fullName evidence="2">Uncharacterized protein</fullName>
    </submittedName>
</protein>
<evidence type="ECO:0000256" key="1">
    <source>
        <dbReference type="SAM" id="Phobius"/>
    </source>
</evidence>
<dbReference type="EMBL" id="CP074402">
    <property type="protein sequence ID" value="QVJ03037.1"/>
    <property type="molecule type" value="Genomic_DNA"/>
</dbReference>
<sequence length="83" mass="9585">MPELFLMWSAAVILAAVAVAAVILLGFYLSFVAREIGDRLYRRRQRELTSEQVKEVRAFAKRLAKENYRERMARIRAEEPAGD</sequence>
<keyword evidence="1" id="KW-1133">Transmembrane helix</keyword>
<keyword evidence="1" id="KW-0812">Transmembrane</keyword>
<evidence type="ECO:0000313" key="3">
    <source>
        <dbReference type="Proteomes" id="UP000682416"/>
    </source>
</evidence>
<reference evidence="2" key="1">
    <citation type="submission" date="2021-05" db="EMBL/GenBank/DDBJ databases">
        <authorList>
            <person name="Kaiqin L."/>
            <person name="Jian G."/>
        </authorList>
    </citation>
    <scope>NUCLEOTIDE SEQUENCE</scope>
    <source>
        <strain evidence="2">HDS5</strain>
    </source>
</reference>
<name>A0A975QM41_9ACTN</name>
<accession>A0A975QM41</accession>
<organism evidence="2 3">
    <name type="scientific">Nocardiopsis eucommiae</name>
    <dbReference type="NCBI Taxonomy" id="2831970"/>
    <lineage>
        <taxon>Bacteria</taxon>
        <taxon>Bacillati</taxon>
        <taxon>Actinomycetota</taxon>
        <taxon>Actinomycetes</taxon>
        <taxon>Streptosporangiales</taxon>
        <taxon>Nocardiopsidaceae</taxon>
        <taxon>Nocardiopsis</taxon>
    </lineage>
</organism>
<dbReference type="KEGG" id="nec:KGD82_13465"/>
<dbReference type="Proteomes" id="UP000682416">
    <property type="component" value="Chromosome"/>
</dbReference>
<feature type="transmembrane region" description="Helical" evidence="1">
    <location>
        <begin position="6"/>
        <end position="33"/>
    </location>
</feature>
<gene>
    <name evidence="2" type="ORF">KGD82_13465</name>
</gene>
<keyword evidence="3" id="KW-1185">Reference proteome</keyword>